<dbReference type="InterPro" id="IPR050789">
    <property type="entry name" value="Diverse_Enzym_Activities"/>
</dbReference>
<keyword evidence="3" id="KW-1185">Reference proteome</keyword>
<accession>A0A1M7P6Q9</accession>
<dbReference type="Proteomes" id="UP000184513">
    <property type="component" value="Unassembled WGS sequence"/>
</dbReference>
<dbReference type="Pfam" id="PF00144">
    <property type="entry name" value="Beta-lactamase"/>
    <property type="match status" value="1"/>
</dbReference>
<dbReference type="STRING" id="388280.SAMN04488057_10770"/>
<dbReference type="Gene3D" id="3.40.710.10">
    <property type="entry name" value="DD-peptidase/beta-lactamase superfamily"/>
    <property type="match status" value="1"/>
</dbReference>
<name>A0A1M7P6Q9_9BACT</name>
<dbReference type="AlphaFoldDB" id="A0A1M7P6Q9"/>
<protein>
    <submittedName>
        <fullName evidence="2">CubicO group peptidase, beta-lactamase class C family</fullName>
    </submittedName>
</protein>
<sequence length="449" mass="50032">MFTFKAQKFNTHSTLDPMAFRKTFLLFWLISFAIIQSNAQTNSQQKSPFLTTGNPESVGMSSERLDRVDAMLQEAVADNTIPGAVALIVRNGKIVFHQAYGQANAEGKELRKDAIFRIASQSKAITSTAVMMLWEEGKFQLDDPISKYIPEFKNPEVLVNFRYADTTYTTRPAEREITIRHLLTHTSGLGYGVIDGDERMKMIYHKAGTTDLFTAEDVKIKDVVLKLARLPLHHDPGEKYTYSLGLDVLGYFVEIMSGMTFEAFLQQRLFEPLDMQDTGFYLPGSKADRLVSIQHKVDGQWKNYPNTFYDVDYPLKGAKTFFSGGAGLSSTAEDYATFLQMYLNGGELNGKRFLSRTTIATLMADQTGDLYGGADQHYGLAFGVLTQRGQAKGGLGSPGTFVWGGYFNTQYFADPQEQIIGIIMKQTQGGTGDQTAWKFKQMVGAAVDD</sequence>
<evidence type="ECO:0000259" key="1">
    <source>
        <dbReference type="Pfam" id="PF00144"/>
    </source>
</evidence>
<dbReference type="PANTHER" id="PTHR43283">
    <property type="entry name" value="BETA-LACTAMASE-RELATED"/>
    <property type="match status" value="1"/>
</dbReference>
<proteinExistence type="predicted"/>
<dbReference type="SUPFAM" id="SSF56601">
    <property type="entry name" value="beta-lactamase/transpeptidase-like"/>
    <property type="match status" value="1"/>
</dbReference>
<reference evidence="2 3" key="1">
    <citation type="submission" date="2016-11" db="EMBL/GenBank/DDBJ databases">
        <authorList>
            <person name="Jaros S."/>
            <person name="Januszkiewicz K."/>
            <person name="Wedrychowicz H."/>
        </authorList>
    </citation>
    <scope>NUCLEOTIDE SEQUENCE [LARGE SCALE GENOMIC DNA]</scope>
    <source>
        <strain evidence="2 3">CGMCC 1.6102</strain>
    </source>
</reference>
<feature type="domain" description="Beta-lactamase-related" evidence="1">
    <location>
        <begin position="68"/>
        <end position="435"/>
    </location>
</feature>
<evidence type="ECO:0000313" key="2">
    <source>
        <dbReference type="EMBL" id="SHN12268.1"/>
    </source>
</evidence>
<dbReference type="PANTHER" id="PTHR43283:SF3">
    <property type="entry name" value="BETA-LACTAMASE FAMILY PROTEIN (AFU_ORTHOLOGUE AFUA_5G07500)"/>
    <property type="match status" value="1"/>
</dbReference>
<gene>
    <name evidence="2" type="ORF">SAMN04488057_10770</name>
</gene>
<dbReference type="EMBL" id="FRCY01000007">
    <property type="protein sequence ID" value="SHN12268.1"/>
    <property type="molecule type" value="Genomic_DNA"/>
</dbReference>
<dbReference type="InterPro" id="IPR001466">
    <property type="entry name" value="Beta-lactam-related"/>
</dbReference>
<organism evidence="2 3">
    <name type="scientific">Cyclobacterium lianum</name>
    <dbReference type="NCBI Taxonomy" id="388280"/>
    <lineage>
        <taxon>Bacteria</taxon>
        <taxon>Pseudomonadati</taxon>
        <taxon>Bacteroidota</taxon>
        <taxon>Cytophagia</taxon>
        <taxon>Cytophagales</taxon>
        <taxon>Cyclobacteriaceae</taxon>
        <taxon>Cyclobacterium</taxon>
    </lineage>
</organism>
<dbReference type="InterPro" id="IPR012338">
    <property type="entry name" value="Beta-lactam/transpept-like"/>
</dbReference>
<evidence type="ECO:0000313" key="3">
    <source>
        <dbReference type="Proteomes" id="UP000184513"/>
    </source>
</evidence>